<evidence type="ECO:0000256" key="4">
    <source>
        <dbReference type="ARBA" id="ARBA00023136"/>
    </source>
</evidence>
<feature type="transmembrane region" description="Helical" evidence="6">
    <location>
        <begin position="21"/>
        <end position="43"/>
    </location>
</feature>
<evidence type="ECO:0000256" key="1">
    <source>
        <dbReference type="ARBA" id="ARBA00004606"/>
    </source>
</evidence>
<dbReference type="EMBL" id="CP133620">
    <property type="protein sequence ID" value="WMV48167.1"/>
    <property type="molecule type" value="Genomic_DNA"/>
</dbReference>
<protein>
    <submittedName>
        <fullName evidence="7">Uncharacterized protein</fullName>
    </submittedName>
</protein>
<keyword evidence="5" id="KW-0325">Glycoprotein</keyword>
<evidence type="ECO:0000256" key="2">
    <source>
        <dbReference type="ARBA" id="ARBA00022676"/>
    </source>
</evidence>
<comment type="subcellular location">
    <subcellularLocation>
        <location evidence="1">Membrane</location>
        <topology evidence="1">Single-pass type II membrane protein</topology>
    </subcellularLocation>
</comment>
<dbReference type="GO" id="GO:0015020">
    <property type="term" value="F:glucuronosyltransferase activity"/>
    <property type="evidence" value="ECO:0007669"/>
    <property type="project" value="InterPro"/>
</dbReference>
<name>A0AAF0ZQE8_SOLVR</name>
<keyword evidence="2" id="KW-0328">Glycosyltransferase</keyword>
<evidence type="ECO:0000256" key="5">
    <source>
        <dbReference type="ARBA" id="ARBA00023180"/>
    </source>
</evidence>
<evidence type="ECO:0000313" key="8">
    <source>
        <dbReference type="Proteomes" id="UP001234989"/>
    </source>
</evidence>
<proteinExistence type="predicted"/>
<dbReference type="InterPro" id="IPR044610">
    <property type="entry name" value="GLCAT14A/B/C"/>
</dbReference>
<dbReference type="GO" id="GO:0016020">
    <property type="term" value="C:membrane"/>
    <property type="evidence" value="ECO:0007669"/>
    <property type="project" value="UniProtKB-SubCell"/>
</dbReference>
<sequence>MHHHHHPPPPTTSRTTTTTKISTHFIILATTIFSLLLILTFSFSSRPPHPHPNQPHPSLFPNHQPHRLLFHHNPNDQNTLLPPPPAIAYLISGSTKDTSRIIRLLFAVYHPRNQYLLHLDRKASQYERDDLALYVQSVPLFKAAQNVNFIGKADSVYPMGSSALSATLHGAAILLRVSAQWDWFINLSADDYPLVTQDVSADYPIVSQNSVCMLDNVEDMHTMRDKIKNKDTWDKVGVAFVVRRDLLHILSYIPKDLNFVNHTSYIGWRESRKLKPIVVDPGLYLEEEDEVFYATQKRELPDAYRLFSGSSSSVLSRKFIEFCILGTDNLPRTLLMYLSNSPSSASVYFPTILCNSRKYNRTTINHNLRYASFNSRQEVLPLNTSDFNDLVMSGAVFAAPFEANNPILDQIDHELLHHKHDEPVPGGWCLGENETDKCTVWGDAEVLRPGPGAQRLEKRFVQIFSNGTFLSSRCIYE</sequence>
<keyword evidence="6" id="KW-1133">Transmembrane helix</keyword>
<accession>A0AAF0ZQE8</accession>
<evidence type="ECO:0000313" key="7">
    <source>
        <dbReference type="EMBL" id="WMV48167.1"/>
    </source>
</evidence>
<dbReference type="InterPro" id="IPR003406">
    <property type="entry name" value="Glyco_trans_14"/>
</dbReference>
<keyword evidence="8" id="KW-1185">Reference proteome</keyword>
<keyword evidence="4 6" id="KW-0472">Membrane</keyword>
<evidence type="ECO:0000256" key="3">
    <source>
        <dbReference type="ARBA" id="ARBA00022679"/>
    </source>
</evidence>
<gene>
    <name evidence="7" type="ORF">MTR67_041552</name>
</gene>
<reference evidence="7" key="1">
    <citation type="submission" date="2023-08" db="EMBL/GenBank/DDBJ databases">
        <title>A de novo genome assembly of Solanum verrucosum Schlechtendal, a Mexican diploid species geographically isolated from the other diploid A-genome species in potato relatives.</title>
        <authorList>
            <person name="Hosaka K."/>
        </authorList>
    </citation>
    <scope>NUCLEOTIDE SEQUENCE</scope>
    <source>
        <tissue evidence="7">Young leaves</tissue>
    </source>
</reference>
<keyword evidence="6" id="KW-0812">Transmembrane</keyword>
<dbReference type="Proteomes" id="UP001234989">
    <property type="component" value="Chromosome 9"/>
</dbReference>
<evidence type="ECO:0000256" key="6">
    <source>
        <dbReference type="SAM" id="Phobius"/>
    </source>
</evidence>
<dbReference type="PANTHER" id="PTHR45719">
    <property type="entry name" value="GLYCOSYLTRANSFERASE"/>
    <property type="match status" value="1"/>
</dbReference>
<dbReference type="AlphaFoldDB" id="A0AAF0ZQE8"/>
<dbReference type="Pfam" id="PF02485">
    <property type="entry name" value="Branch"/>
    <property type="match status" value="2"/>
</dbReference>
<organism evidence="7 8">
    <name type="scientific">Solanum verrucosum</name>
    <dbReference type="NCBI Taxonomy" id="315347"/>
    <lineage>
        <taxon>Eukaryota</taxon>
        <taxon>Viridiplantae</taxon>
        <taxon>Streptophyta</taxon>
        <taxon>Embryophyta</taxon>
        <taxon>Tracheophyta</taxon>
        <taxon>Spermatophyta</taxon>
        <taxon>Magnoliopsida</taxon>
        <taxon>eudicotyledons</taxon>
        <taxon>Gunneridae</taxon>
        <taxon>Pentapetalae</taxon>
        <taxon>asterids</taxon>
        <taxon>lamiids</taxon>
        <taxon>Solanales</taxon>
        <taxon>Solanaceae</taxon>
        <taxon>Solanoideae</taxon>
        <taxon>Solaneae</taxon>
        <taxon>Solanum</taxon>
    </lineage>
</organism>
<dbReference type="PANTHER" id="PTHR45719:SF10">
    <property type="entry name" value="CORE-2_I-BRANCHING BETA-1,6-N-ACETYLGLUCOSAMINYLTRANSFERASE FAMILY PROTEIN"/>
    <property type="match status" value="1"/>
</dbReference>
<keyword evidence="3" id="KW-0808">Transferase</keyword>